<dbReference type="RefSeq" id="XP_002910969.1">
    <property type="nucleotide sequence ID" value="XM_002910923.1"/>
</dbReference>
<gene>
    <name evidence="1" type="ORF">CC1G_15510</name>
</gene>
<dbReference type="GeneID" id="9378995"/>
<dbReference type="EMBL" id="AACS02000006">
    <property type="protein sequence ID" value="EFI27475.1"/>
    <property type="molecule type" value="Genomic_DNA"/>
</dbReference>
<dbReference type="OrthoDB" id="3203937at2759"/>
<dbReference type="KEGG" id="cci:CC1G_15510"/>
<evidence type="ECO:0000313" key="1">
    <source>
        <dbReference type="EMBL" id="EFI27475.1"/>
    </source>
</evidence>
<organism evidence="1 2">
    <name type="scientific">Coprinopsis cinerea (strain Okayama-7 / 130 / ATCC MYA-4618 / FGSC 9003)</name>
    <name type="common">Inky cap fungus</name>
    <name type="synonym">Hormographiella aspergillata</name>
    <dbReference type="NCBI Taxonomy" id="240176"/>
    <lineage>
        <taxon>Eukaryota</taxon>
        <taxon>Fungi</taxon>
        <taxon>Dikarya</taxon>
        <taxon>Basidiomycota</taxon>
        <taxon>Agaricomycotina</taxon>
        <taxon>Agaricomycetes</taxon>
        <taxon>Agaricomycetidae</taxon>
        <taxon>Agaricales</taxon>
        <taxon>Agaricineae</taxon>
        <taxon>Psathyrellaceae</taxon>
        <taxon>Coprinopsis</taxon>
    </lineage>
</organism>
<name>D6RN91_COPC7</name>
<keyword evidence="2" id="KW-1185">Reference proteome</keyword>
<dbReference type="VEuPathDB" id="FungiDB:CC1G_15510"/>
<accession>D6RN91</accession>
<reference evidence="1 2" key="1">
    <citation type="journal article" date="2010" name="Proc. Natl. Acad. Sci. U.S.A.">
        <title>Insights into evolution of multicellular fungi from the assembled chromosomes of the mushroom Coprinopsis cinerea (Coprinus cinereus).</title>
        <authorList>
            <person name="Stajich J.E."/>
            <person name="Wilke S.K."/>
            <person name="Ahren D."/>
            <person name="Au C.H."/>
            <person name="Birren B.W."/>
            <person name="Borodovsky M."/>
            <person name="Burns C."/>
            <person name="Canback B."/>
            <person name="Casselton L.A."/>
            <person name="Cheng C.K."/>
            <person name="Deng J."/>
            <person name="Dietrich F.S."/>
            <person name="Fargo D.C."/>
            <person name="Farman M.L."/>
            <person name="Gathman A.C."/>
            <person name="Goldberg J."/>
            <person name="Guigo R."/>
            <person name="Hoegger P.J."/>
            <person name="Hooker J.B."/>
            <person name="Huggins A."/>
            <person name="James T.Y."/>
            <person name="Kamada T."/>
            <person name="Kilaru S."/>
            <person name="Kodira C."/>
            <person name="Kues U."/>
            <person name="Kupfer D."/>
            <person name="Kwan H.S."/>
            <person name="Lomsadze A."/>
            <person name="Li W."/>
            <person name="Lilly W.W."/>
            <person name="Ma L.J."/>
            <person name="Mackey A.J."/>
            <person name="Manning G."/>
            <person name="Martin F."/>
            <person name="Muraguchi H."/>
            <person name="Natvig D.O."/>
            <person name="Palmerini H."/>
            <person name="Ramesh M.A."/>
            <person name="Rehmeyer C.J."/>
            <person name="Roe B.A."/>
            <person name="Shenoy N."/>
            <person name="Stanke M."/>
            <person name="Ter-Hovhannisyan V."/>
            <person name="Tunlid A."/>
            <person name="Velagapudi R."/>
            <person name="Vision T.J."/>
            <person name="Zeng Q."/>
            <person name="Zolan M.E."/>
            <person name="Pukkila P.J."/>
        </authorList>
    </citation>
    <scope>NUCLEOTIDE SEQUENCE [LARGE SCALE GENOMIC DNA]</scope>
    <source>
        <strain evidence="2">Okayama-7 / 130 / ATCC MYA-4618 / FGSC 9003</strain>
    </source>
</reference>
<proteinExistence type="predicted"/>
<dbReference type="HOGENOM" id="CLU_2061378_0_0_1"/>
<sequence length="119" mass="14071">MCMDLNSRTIYQVLQDFKKHRLVSNEPTSSSHRLKQKLNFDDARITMCMDLNSRTIYQVLQDFKKNRLVSNEPTSSSHRLKQKLNFDDARFIRCAIEQKPDIYLDELRSLVRCCGIDEL</sequence>
<evidence type="ECO:0000313" key="2">
    <source>
        <dbReference type="Proteomes" id="UP000001861"/>
    </source>
</evidence>
<comment type="caution">
    <text evidence="1">The sequence shown here is derived from an EMBL/GenBank/DDBJ whole genome shotgun (WGS) entry which is preliminary data.</text>
</comment>
<dbReference type="InParanoid" id="D6RN91"/>
<dbReference type="AlphaFoldDB" id="D6RN91"/>
<protein>
    <submittedName>
        <fullName evidence="1">Uncharacterized protein</fullName>
    </submittedName>
</protein>
<dbReference type="Proteomes" id="UP000001861">
    <property type="component" value="Unassembled WGS sequence"/>
</dbReference>